<evidence type="ECO:0000313" key="4">
    <source>
        <dbReference type="Proteomes" id="UP000789342"/>
    </source>
</evidence>
<sequence length="83" mass="9474">MSQHYPPPQQYYPPPYAQSPPYAQVQDSEYANPYAQGPYNQGPVHSVVAEKWNKKPSYQDLWAVILFLVHLAAFGVFSYIGLK</sequence>
<evidence type="ECO:0000256" key="2">
    <source>
        <dbReference type="SAM" id="Phobius"/>
    </source>
</evidence>
<gene>
    <name evidence="3" type="ORF">AMORRO_LOCUS14440</name>
</gene>
<comment type="caution">
    <text evidence="3">The sequence shown here is derived from an EMBL/GenBank/DDBJ whole genome shotgun (WGS) entry which is preliminary data.</text>
</comment>
<protein>
    <submittedName>
        <fullName evidence="3">15710_t:CDS:1</fullName>
    </submittedName>
</protein>
<organism evidence="3 4">
    <name type="scientific">Acaulospora morrowiae</name>
    <dbReference type="NCBI Taxonomy" id="94023"/>
    <lineage>
        <taxon>Eukaryota</taxon>
        <taxon>Fungi</taxon>
        <taxon>Fungi incertae sedis</taxon>
        <taxon>Mucoromycota</taxon>
        <taxon>Glomeromycotina</taxon>
        <taxon>Glomeromycetes</taxon>
        <taxon>Diversisporales</taxon>
        <taxon>Acaulosporaceae</taxon>
        <taxon>Acaulospora</taxon>
    </lineage>
</organism>
<reference evidence="3" key="1">
    <citation type="submission" date="2021-06" db="EMBL/GenBank/DDBJ databases">
        <authorList>
            <person name="Kallberg Y."/>
            <person name="Tangrot J."/>
            <person name="Rosling A."/>
        </authorList>
    </citation>
    <scope>NUCLEOTIDE SEQUENCE</scope>
    <source>
        <strain evidence="3">CL551</strain>
    </source>
</reference>
<keyword evidence="2" id="KW-0472">Membrane</keyword>
<proteinExistence type="predicted"/>
<dbReference type="AlphaFoldDB" id="A0A9N9IH42"/>
<feature type="region of interest" description="Disordered" evidence="1">
    <location>
        <begin position="1"/>
        <end position="22"/>
    </location>
</feature>
<keyword evidence="2" id="KW-0812">Transmembrane</keyword>
<feature type="compositionally biased region" description="Pro residues" evidence="1">
    <location>
        <begin position="1"/>
        <end position="18"/>
    </location>
</feature>
<name>A0A9N9IH42_9GLOM</name>
<evidence type="ECO:0000313" key="3">
    <source>
        <dbReference type="EMBL" id="CAG8736893.1"/>
    </source>
</evidence>
<feature type="transmembrane region" description="Helical" evidence="2">
    <location>
        <begin position="61"/>
        <end position="82"/>
    </location>
</feature>
<keyword evidence="2" id="KW-1133">Transmembrane helix</keyword>
<keyword evidence="4" id="KW-1185">Reference proteome</keyword>
<dbReference type="OrthoDB" id="44736at2759"/>
<feature type="non-terminal residue" evidence="3">
    <location>
        <position position="83"/>
    </location>
</feature>
<dbReference type="Proteomes" id="UP000789342">
    <property type="component" value="Unassembled WGS sequence"/>
</dbReference>
<dbReference type="EMBL" id="CAJVPV010028630">
    <property type="protein sequence ID" value="CAG8736893.1"/>
    <property type="molecule type" value="Genomic_DNA"/>
</dbReference>
<accession>A0A9N9IH42</accession>
<evidence type="ECO:0000256" key="1">
    <source>
        <dbReference type="SAM" id="MobiDB-lite"/>
    </source>
</evidence>